<protein>
    <submittedName>
        <fullName evidence="1">Uncharacterized protein</fullName>
    </submittedName>
</protein>
<name>A0ACB7S653_HYAAI</name>
<gene>
    <name evidence="1" type="ORF">HPB50_002337</name>
</gene>
<sequence>MATSSKTAQDGKQGKPAGHSSSAGSSSPEDKAAEVSPPKVLPVPGALVPVGAAPVVPARVLPARDYEDEQEFVGDIFAKRRKDAIQAAERRPSLTFIFGLAVVVITLAAVVTFYAIQPGGPHDEKPFPSTTTTNASLIVVEHLNATGTNITAAELVDA</sequence>
<organism evidence="1 2">
    <name type="scientific">Hyalomma asiaticum</name>
    <name type="common">Tick</name>
    <dbReference type="NCBI Taxonomy" id="266040"/>
    <lineage>
        <taxon>Eukaryota</taxon>
        <taxon>Metazoa</taxon>
        <taxon>Ecdysozoa</taxon>
        <taxon>Arthropoda</taxon>
        <taxon>Chelicerata</taxon>
        <taxon>Arachnida</taxon>
        <taxon>Acari</taxon>
        <taxon>Parasitiformes</taxon>
        <taxon>Ixodida</taxon>
        <taxon>Ixodoidea</taxon>
        <taxon>Ixodidae</taxon>
        <taxon>Hyalomminae</taxon>
        <taxon>Hyalomma</taxon>
    </lineage>
</organism>
<evidence type="ECO:0000313" key="1">
    <source>
        <dbReference type="EMBL" id="KAH6929531.1"/>
    </source>
</evidence>
<comment type="caution">
    <text evidence="1">The sequence shown here is derived from an EMBL/GenBank/DDBJ whole genome shotgun (WGS) entry which is preliminary data.</text>
</comment>
<reference evidence="1" key="1">
    <citation type="submission" date="2020-05" db="EMBL/GenBank/DDBJ databases">
        <title>Large-scale comparative analyses of tick genomes elucidate their genetic diversity and vector capacities.</title>
        <authorList>
            <person name="Jia N."/>
            <person name="Wang J."/>
            <person name="Shi W."/>
            <person name="Du L."/>
            <person name="Sun Y."/>
            <person name="Zhan W."/>
            <person name="Jiang J."/>
            <person name="Wang Q."/>
            <person name="Zhang B."/>
            <person name="Ji P."/>
            <person name="Sakyi L.B."/>
            <person name="Cui X."/>
            <person name="Yuan T."/>
            <person name="Jiang B."/>
            <person name="Yang W."/>
            <person name="Lam T.T.-Y."/>
            <person name="Chang Q."/>
            <person name="Ding S."/>
            <person name="Wang X."/>
            <person name="Zhu J."/>
            <person name="Ruan X."/>
            <person name="Zhao L."/>
            <person name="Wei J."/>
            <person name="Que T."/>
            <person name="Du C."/>
            <person name="Cheng J."/>
            <person name="Dai P."/>
            <person name="Han X."/>
            <person name="Huang E."/>
            <person name="Gao Y."/>
            <person name="Liu J."/>
            <person name="Shao H."/>
            <person name="Ye R."/>
            <person name="Li L."/>
            <person name="Wei W."/>
            <person name="Wang X."/>
            <person name="Wang C."/>
            <person name="Yang T."/>
            <person name="Huo Q."/>
            <person name="Li W."/>
            <person name="Guo W."/>
            <person name="Chen H."/>
            <person name="Zhou L."/>
            <person name="Ni X."/>
            <person name="Tian J."/>
            <person name="Zhou Y."/>
            <person name="Sheng Y."/>
            <person name="Liu T."/>
            <person name="Pan Y."/>
            <person name="Xia L."/>
            <person name="Li J."/>
            <person name="Zhao F."/>
            <person name="Cao W."/>
        </authorList>
    </citation>
    <scope>NUCLEOTIDE SEQUENCE</scope>
    <source>
        <strain evidence="1">Hyas-2018</strain>
    </source>
</reference>
<dbReference type="Proteomes" id="UP000821845">
    <property type="component" value="Chromosome 5"/>
</dbReference>
<evidence type="ECO:0000313" key="2">
    <source>
        <dbReference type="Proteomes" id="UP000821845"/>
    </source>
</evidence>
<proteinExistence type="predicted"/>
<dbReference type="EMBL" id="CM023485">
    <property type="protein sequence ID" value="KAH6929531.1"/>
    <property type="molecule type" value="Genomic_DNA"/>
</dbReference>
<keyword evidence="2" id="KW-1185">Reference proteome</keyword>
<accession>A0ACB7S653</accession>